<dbReference type="InterPro" id="IPR025254">
    <property type="entry name" value="CCDC113/CCDC96_CC"/>
</dbReference>
<dbReference type="EMBL" id="CAJNOR010000467">
    <property type="protein sequence ID" value="CAF0923162.1"/>
    <property type="molecule type" value="Genomic_DNA"/>
</dbReference>
<proteinExistence type="predicted"/>
<sequence>MSYQQDINKSIVAIINGFDYNIYHEQEKEDLAILSTNALQKKLKRLDEQIIYLRAENRLLQNYLIWYEKKIVPLQDKRIIENISLPNKVKPHFQQISKTKTKQPLAIEKKRQIAETSCKVLQAYNKKHGLNITHYVDEYINTVETVDETIDHLERELSTLKKFMQKIQVELIETQKRFTTEELFEFFHERMHYLEALDERKRQKTVRLRFHIDGVEQSIRKVRQIVDTVTEVDFEQLKIDIDKQLKEMSRKNRMLVFYKRQQSEANVKLNAKKPELFKELRALVSIRRETNLRIQLIKYYNELEQKLQHEIHQYEIINESTHKLSKTYRVPSIVNYVDLKSKQANLHNTLHIWQRKVQIAEHELELRRVESHRYPEQIIHPWKYLQNPSSLLMYQHYHSPSIRTNDQEVLPKLDTRSSARIST</sequence>
<protein>
    <recommendedName>
        <fullName evidence="2">CCDC113/CCDC96 coiled-coil domain-containing protein</fullName>
    </recommendedName>
</protein>
<evidence type="ECO:0000313" key="4">
    <source>
        <dbReference type="EMBL" id="CAF1015457.1"/>
    </source>
</evidence>
<dbReference type="AlphaFoldDB" id="A0A814B7W8"/>
<name>A0A814B7W8_ADIRI</name>
<evidence type="ECO:0000256" key="1">
    <source>
        <dbReference type="SAM" id="Coils"/>
    </source>
</evidence>
<reference evidence="3" key="1">
    <citation type="submission" date="2021-02" db="EMBL/GenBank/DDBJ databases">
        <authorList>
            <person name="Nowell W R."/>
        </authorList>
    </citation>
    <scope>NUCLEOTIDE SEQUENCE</scope>
</reference>
<dbReference type="EMBL" id="CAJNOJ010000066">
    <property type="protein sequence ID" value="CAF1015457.1"/>
    <property type="molecule type" value="Genomic_DNA"/>
</dbReference>
<keyword evidence="1" id="KW-0175">Coiled coil</keyword>
<comment type="caution">
    <text evidence="3">The sequence shown here is derived from an EMBL/GenBank/DDBJ whole genome shotgun (WGS) entry which is preliminary data.</text>
</comment>
<gene>
    <name evidence="4" type="ORF">EDS130_LOCUS15611</name>
    <name evidence="3" type="ORF">XAT740_LOCUS9151</name>
</gene>
<accession>A0A814B7W8</accession>
<dbReference type="Proteomes" id="UP000663828">
    <property type="component" value="Unassembled WGS sequence"/>
</dbReference>
<organism evidence="3 5">
    <name type="scientific">Adineta ricciae</name>
    <name type="common">Rotifer</name>
    <dbReference type="NCBI Taxonomy" id="249248"/>
    <lineage>
        <taxon>Eukaryota</taxon>
        <taxon>Metazoa</taxon>
        <taxon>Spiralia</taxon>
        <taxon>Gnathifera</taxon>
        <taxon>Rotifera</taxon>
        <taxon>Eurotatoria</taxon>
        <taxon>Bdelloidea</taxon>
        <taxon>Adinetida</taxon>
        <taxon>Adinetidae</taxon>
        <taxon>Adineta</taxon>
    </lineage>
</organism>
<feature type="domain" description="CCDC113/CCDC96 coiled-coil" evidence="2">
    <location>
        <begin position="200"/>
        <end position="364"/>
    </location>
</feature>
<dbReference type="OrthoDB" id="10259713at2759"/>
<dbReference type="Pfam" id="PF13870">
    <property type="entry name" value="CCDC113_CCDC96_CC"/>
    <property type="match status" value="1"/>
</dbReference>
<evidence type="ECO:0000313" key="3">
    <source>
        <dbReference type="EMBL" id="CAF0923162.1"/>
    </source>
</evidence>
<evidence type="ECO:0000313" key="5">
    <source>
        <dbReference type="Proteomes" id="UP000663828"/>
    </source>
</evidence>
<keyword evidence="5" id="KW-1185">Reference proteome</keyword>
<feature type="coiled-coil region" evidence="1">
    <location>
        <begin position="136"/>
        <end position="170"/>
    </location>
</feature>
<evidence type="ECO:0000259" key="2">
    <source>
        <dbReference type="Pfam" id="PF13870"/>
    </source>
</evidence>
<dbReference type="Proteomes" id="UP000663852">
    <property type="component" value="Unassembled WGS sequence"/>
</dbReference>